<dbReference type="STRING" id="92696.A0A4R0RFX8"/>
<dbReference type="Pfam" id="PF01822">
    <property type="entry name" value="WSC"/>
    <property type="match status" value="2"/>
</dbReference>
<feature type="chain" id="PRO_5020769328" evidence="3">
    <location>
        <begin position="28"/>
        <end position="299"/>
    </location>
</feature>
<name>A0A4R0RFX8_9APHY</name>
<dbReference type="OrthoDB" id="5985073at2759"/>
<evidence type="ECO:0000256" key="3">
    <source>
        <dbReference type="SAM" id="SignalP"/>
    </source>
</evidence>
<protein>
    <submittedName>
        <fullName evidence="5">G-protein-coupled receptor</fullName>
    </submittedName>
</protein>
<keyword evidence="3" id="KW-0732">Signal</keyword>
<reference evidence="5 6" key="1">
    <citation type="submission" date="2018-11" db="EMBL/GenBank/DDBJ databases">
        <title>Genome assembly of Steccherinum ochraceum LE-BIN_3174, the white-rot fungus of the Steccherinaceae family (The Residual Polyporoid clade, Polyporales, Basidiomycota).</title>
        <authorList>
            <person name="Fedorova T.V."/>
            <person name="Glazunova O.A."/>
            <person name="Landesman E.O."/>
            <person name="Moiseenko K.V."/>
            <person name="Psurtseva N.V."/>
            <person name="Savinova O.S."/>
            <person name="Shakhova N.V."/>
            <person name="Tyazhelova T.V."/>
            <person name="Vasina D.V."/>
        </authorList>
    </citation>
    <scope>NUCLEOTIDE SEQUENCE [LARGE SCALE GENOMIC DNA]</scope>
    <source>
        <strain evidence="5 6">LE-BIN_3174</strain>
    </source>
</reference>
<dbReference type="SMART" id="SM00321">
    <property type="entry name" value="WSC"/>
    <property type="match status" value="2"/>
</dbReference>
<feature type="region of interest" description="Disordered" evidence="2">
    <location>
        <begin position="271"/>
        <end position="299"/>
    </location>
</feature>
<feature type="domain" description="WSC" evidence="4">
    <location>
        <begin position="52"/>
        <end position="145"/>
    </location>
</feature>
<evidence type="ECO:0000313" key="6">
    <source>
        <dbReference type="Proteomes" id="UP000292702"/>
    </source>
</evidence>
<dbReference type="PANTHER" id="PTHR45964">
    <property type="entry name" value="WSCD FAMILY MEMBER CG9164"/>
    <property type="match status" value="1"/>
</dbReference>
<dbReference type="PROSITE" id="PS51212">
    <property type="entry name" value="WSC"/>
    <property type="match status" value="2"/>
</dbReference>
<feature type="signal peptide" evidence="3">
    <location>
        <begin position="1"/>
        <end position="27"/>
    </location>
</feature>
<keyword evidence="1" id="KW-0677">Repeat</keyword>
<feature type="compositionally biased region" description="Basic residues" evidence="2">
    <location>
        <begin position="279"/>
        <end position="291"/>
    </location>
</feature>
<dbReference type="EMBL" id="RWJN01000485">
    <property type="protein sequence ID" value="TCD61274.1"/>
    <property type="molecule type" value="Genomic_DNA"/>
</dbReference>
<evidence type="ECO:0000259" key="4">
    <source>
        <dbReference type="PROSITE" id="PS51212"/>
    </source>
</evidence>
<proteinExistence type="predicted"/>
<accession>A0A4R0RFX8</accession>
<evidence type="ECO:0000256" key="2">
    <source>
        <dbReference type="SAM" id="MobiDB-lite"/>
    </source>
</evidence>
<evidence type="ECO:0000256" key="1">
    <source>
        <dbReference type="ARBA" id="ARBA00022737"/>
    </source>
</evidence>
<gene>
    <name evidence="5" type="primary">GPR98_5</name>
    <name evidence="5" type="ORF">EIP91_008690</name>
</gene>
<dbReference type="AlphaFoldDB" id="A0A4R0RFX8"/>
<dbReference type="PANTHER" id="PTHR45964:SF5">
    <property type="entry name" value="WSCD FAMILY MEMBER CG9164"/>
    <property type="match status" value="1"/>
</dbReference>
<dbReference type="InterPro" id="IPR051589">
    <property type="entry name" value="Sialate-O-sulfotransferase"/>
</dbReference>
<feature type="domain" description="WSC" evidence="4">
    <location>
        <begin position="166"/>
        <end position="265"/>
    </location>
</feature>
<dbReference type="InterPro" id="IPR002889">
    <property type="entry name" value="WSC_carb-bd"/>
</dbReference>
<comment type="caution">
    <text evidence="5">The sequence shown here is derived from an EMBL/GenBank/DDBJ whole genome shotgun (WGS) entry which is preliminary data.</text>
</comment>
<sequence>MHFPFSQSSRAHAMLTALVAAVPFTLAASVAERSLDARAAPTCSTANPHPNNYTYVGCAHDGAKRALTGYYQHASGDNYMSYQSCFLTCSSKGFNIMGVETGRECYCGNSFENGEGYAIPESSCNSYIMNNSVGGPWALAIYEASVSEVSYSSDDCVLPAGWKPFEYTYANTCVQDGPNRALTGYSFTSDKMSYDLCTSTCASKNFKLAGIEMGDECYCGNELENGEGNAISADNCNVVTPVGMAPGVKGDWGGGRWALTLYTSITMGKSVAPVPRPPAPKKRSLKERHYGRNLPGSSL</sequence>
<keyword evidence="6" id="KW-1185">Reference proteome</keyword>
<keyword evidence="5" id="KW-0675">Receptor</keyword>
<organism evidence="5 6">
    <name type="scientific">Steccherinum ochraceum</name>
    <dbReference type="NCBI Taxonomy" id="92696"/>
    <lineage>
        <taxon>Eukaryota</taxon>
        <taxon>Fungi</taxon>
        <taxon>Dikarya</taxon>
        <taxon>Basidiomycota</taxon>
        <taxon>Agaricomycotina</taxon>
        <taxon>Agaricomycetes</taxon>
        <taxon>Polyporales</taxon>
        <taxon>Steccherinaceae</taxon>
        <taxon>Steccherinum</taxon>
    </lineage>
</organism>
<evidence type="ECO:0000313" key="5">
    <source>
        <dbReference type="EMBL" id="TCD61274.1"/>
    </source>
</evidence>
<dbReference type="Proteomes" id="UP000292702">
    <property type="component" value="Unassembled WGS sequence"/>
</dbReference>